<evidence type="ECO:0000313" key="5">
    <source>
        <dbReference type="EMBL" id="RZQ62716.1"/>
    </source>
</evidence>
<evidence type="ECO:0000256" key="3">
    <source>
        <dbReference type="SAM" id="Phobius"/>
    </source>
</evidence>
<dbReference type="PANTHER" id="PTHR33392:SF6">
    <property type="entry name" value="POLYISOPRENYL-TEICHOIC ACID--PEPTIDOGLYCAN TEICHOIC ACID TRANSFERASE TAGU"/>
    <property type="match status" value="1"/>
</dbReference>
<dbReference type="InterPro" id="IPR004474">
    <property type="entry name" value="LytR_CpsA_psr"/>
</dbReference>
<organism evidence="5 6">
    <name type="scientific">Amycolatopsis suaedae</name>
    <dbReference type="NCBI Taxonomy" id="2510978"/>
    <lineage>
        <taxon>Bacteria</taxon>
        <taxon>Bacillati</taxon>
        <taxon>Actinomycetota</taxon>
        <taxon>Actinomycetes</taxon>
        <taxon>Pseudonocardiales</taxon>
        <taxon>Pseudonocardiaceae</taxon>
        <taxon>Amycolatopsis</taxon>
    </lineage>
</organism>
<feature type="region of interest" description="Disordered" evidence="2">
    <location>
        <begin position="1"/>
        <end position="54"/>
    </location>
</feature>
<dbReference type="PANTHER" id="PTHR33392">
    <property type="entry name" value="POLYISOPRENYL-TEICHOIC ACID--PEPTIDOGLYCAN TEICHOIC ACID TRANSFERASE TAGU"/>
    <property type="match status" value="1"/>
</dbReference>
<evidence type="ECO:0000313" key="6">
    <source>
        <dbReference type="Proteomes" id="UP000292003"/>
    </source>
</evidence>
<evidence type="ECO:0000256" key="1">
    <source>
        <dbReference type="ARBA" id="ARBA00006068"/>
    </source>
</evidence>
<keyword evidence="6" id="KW-1185">Reference proteome</keyword>
<keyword evidence="3" id="KW-1133">Transmembrane helix</keyword>
<feature type="domain" description="Cell envelope-related transcriptional attenuator" evidence="4">
    <location>
        <begin position="144"/>
        <end position="312"/>
    </location>
</feature>
<dbReference type="Pfam" id="PF03816">
    <property type="entry name" value="LytR_cpsA_psr"/>
    <property type="match status" value="1"/>
</dbReference>
<evidence type="ECO:0000259" key="4">
    <source>
        <dbReference type="Pfam" id="PF03816"/>
    </source>
</evidence>
<gene>
    <name evidence="5" type="ORF">EWH70_17300</name>
</gene>
<dbReference type="Gene3D" id="3.40.630.190">
    <property type="entry name" value="LCP protein"/>
    <property type="match status" value="1"/>
</dbReference>
<comment type="caution">
    <text evidence="5">The sequence shown here is derived from an EMBL/GenBank/DDBJ whole genome shotgun (WGS) entry which is preliminary data.</text>
</comment>
<comment type="similarity">
    <text evidence="1">Belongs to the LytR/CpsA/Psr (LCP) family.</text>
</comment>
<evidence type="ECO:0000256" key="2">
    <source>
        <dbReference type="SAM" id="MobiDB-lite"/>
    </source>
</evidence>
<dbReference type="NCBIfam" id="TIGR00350">
    <property type="entry name" value="lytR_cpsA_psr"/>
    <property type="match status" value="1"/>
</dbReference>
<keyword evidence="3" id="KW-0812">Transmembrane</keyword>
<dbReference type="OrthoDB" id="9782542at2"/>
<proteinExistence type="inferred from homology"/>
<feature type="region of interest" description="Disordered" evidence="2">
    <location>
        <begin position="401"/>
        <end position="420"/>
    </location>
</feature>
<dbReference type="InterPro" id="IPR050922">
    <property type="entry name" value="LytR/CpsA/Psr_CW_biosynth"/>
</dbReference>
<feature type="transmembrane region" description="Helical" evidence="3">
    <location>
        <begin position="57"/>
        <end position="78"/>
    </location>
</feature>
<name>A0A4Q7J769_9PSEU</name>
<feature type="compositionally biased region" description="Basic and acidic residues" evidence="2">
    <location>
        <begin position="9"/>
        <end position="24"/>
    </location>
</feature>
<protein>
    <submittedName>
        <fullName evidence="5">LytR family transcriptional regulator</fullName>
    </submittedName>
</protein>
<dbReference type="EMBL" id="SFCC01000008">
    <property type="protein sequence ID" value="RZQ62716.1"/>
    <property type="molecule type" value="Genomic_DNA"/>
</dbReference>
<sequence>MSDDEETVPPERDKSSTAGAEKRPKPTPYPRSLPQPSKPAPAPEPPPRRKRSRVRGAAKAVVALVSVAALAATGYAYVRINDVRDNVQTTPSLQEQNDPAAPPADDGATDILLVGADSRTDQQGNQLPLDLLKRLRTEAVAGVNTDTLIVLRIPKDGSKPSAVSIPRDTWVDIPERGKGKINSAFGVAKEKAAQSLRGKRDDAAVERESDQAGRAVLVKTVQDFTQIRLDHYAEIGLLGFYLLTEALGGVKVCLKHATEDKDSGASFRKGVQVVSGGEALSFVRQRKNLPGGDLGRIVRQQAFLSSALKQVLSAGTLADPRELTELTDVVRRSLVLDPDLDLLEFAQQARSLAGGNVNFVTIPVVAVGARSDDGQSIIEVDLPAVRQFVAGLAGRGAPTAGGGAAAGSAQASQDGVTCVD</sequence>
<dbReference type="Proteomes" id="UP000292003">
    <property type="component" value="Unassembled WGS sequence"/>
</dbReference>
<dbReference type="RefSeq" id="WP_130476454.1">
    <property type="nucleotide sequence ID" value="NZ_SFCC01000008.1"/>
</dbReference>
<keyword evidence="3" id="KW-0472">Membrane</keyword>
<feature type="compositionally biased region" description="Pro residues" evidence="2">
    <location>
        <begin position="26"/>
        <end position="45"/>
    </location>
</feature>
<accession>A0A4Q7J769</accession>
<dbReference type="AlphaFoldDB" id="A0A4Q7J769"/>
<reference evidence="5 6" key="1">
    <citation type="submission" date="2019-02" db="EMBL/GenBank/DDBJ databases">
        <title>Draft genome sequence of Amycolatopsis sp. 8-3EHSu isolated from roots of Suaeda maritima.</title>
        <authorList>
            <person name="Duangmal K."/>
            <person name="Chantavorakit T."/>
        </authorList>
    </citation>
    <scope>NUCLEOTIDE SEQUENCE [LARGE SCALE GENOMIC DNA]</scope>
    <source>
        <strain evidence="5 6">8-3EHSu</strain>
    </source>
</reference>